<evidence type="ECO:0000256" key="1">
    <source>
        <dbReference type="ARBA" id="ARBA00011012"/>
    </source>
</evidence>
<dbReference type="Pfam" id="PF08569">
    <property type="entry name" value="Mo25"/>
    <property type="match status" value="1"/>
</dbReference>
<comment type="similarity">
    <text evidence="1">Belongs to the Mo25 family.</text>
</comment>
<dbReference type="Proteomes" id="UP000001542">
    <property type="component" value="Unassembled WGS sequence"/>
</dbReference>
<dbReference type="OMA" id="AYDHKES"/>
<reference evidence="3" key="1">
    <citation type="submission" date="2006-10" db="EMBL/GenBank/DDBJ databases">
        <authorList>
            <person name="Amadeo P."/>
            <person name="Zhao Q."/>
            <person name="Wortman J."/>
            <person name="Fraser-Liggett C."/>
            <person name="Carlton J."/>
        </authorList>
    </citation>
    <scope>NUCLEOTIDE SEQUENCE</scope>
    <source>
        <strain evidence="3">G3</strain>
    </source>
</reference>
<dbReference type="PANTHER" id="PTHR10182:SF3">
    <property type="entry name" value="PROTEIN MO25"/>
    <property type="match status" value="1"/>
</dbReference>
<dbReference type="VEuPathDB" id="TrichDB:TVAG_260760"/>
<dbReference type="EMBL" id="DS113530">
    <property type="protein sequence ID" value="EAY02616.1"/>
    <property type="molecule type" value="Genomic_DNA"/>
</dbReference>
<proteinExistence type="inferred from homology"/>
<dbReference type="OrthoDB" id="609103at2759"/>
<dbReference type="Gene3D" id="1.25.10.10">
    <property type="entry name" value="Leucine-rich Repeat Variant"/>
    <property type="match status" value="1"/>
</dbReference>
<dbReference type="PANTHER" id="PTHR10182">
    <property type="entry name" value="CALCIUM-BINDING PROTEIN 39-RELATED"/>
    <property type="match status" value="1"/>
</dbReference>
<dbReference type="KEGG" id="tva:4760456"/>
<dbReference type="eggNOG" id="KOG1566">
    <property type="taxonomic scope" value="Eukaryota"/>
</dbReference>
<evidence type="ECO:0000313" key="4">
    <source>
        <dbReference type="Proteomes" id="UP000001542"/>
    </source>
</evidence>
<dbReference type="VEuPathDB" id="TrichDB:TVAGG3_0241250"/>
<dbReference type="InterPro" id="IPR016024">
    <property type="entry name" value="ARM-type_fold"/>
</dbReference>
<dbReference type="GO" id="GO:0043539">
    <property type="term" value="F:protein serine/threonine kinase activator activity"/>
    <property type="evidence" value="ECO:0000318"/>
    <property type="project" value="GO_Central"/>
</dbReference>
<feature type="compositionally biased region" description="Basic and acidic residues" evidence="2">
    <location>
        <begin position="1"/>
        <end position="17"/>
    </location>
</feature>
<keyword evidence="4" id="KW-1185">Reference proteome</keyword>
<dbReference type="InterPro" id="IPR013878">
    <property type="entry name" value="Mo25"/>
</dbReference>
<dbReference type="SUPFAM" id="SSF48371">
    <property type="entry name" value="ARM repeat"/>
    <property type="match status" value="1"/>
</dbReference>
<dbReference type="AlphaFoldDB" id="A2EXJ9"/>
<accession>A2EXJ9</accession>
<evidence type="ECO:0000313" key="3">
    <source>
        <dbReference type="EMBL" id="EAY02616.1"/>
    </source>
</evidence>
<organism evidence="3 4">
    <name type="scientific">Trichomonas vaginalis (strain ATCC PRA-98 / G3)</name>
    <dbReference type="NCBI Taxonomy" id="412133"/>
    <lineage>
        <taxon>Eukaryota</taxon>
        <taxon>Metamonada</taxon>
        <taxon>Parabasalia</taxon>
        <taxon>Trichomonadida</taxon>
        <taxon>Trichomonadidae</taxon>
        <taxon>Trichomonas</taxon>
    </lineage>
</organism>
<dbReference type="InterPro" id="IPR011989">
    <property type="entry name" value="ARM-like"/>
</dbReference>
<dbReference type="RefSeq" id="XP_001314839.1">
    <property type="nucleotide sequence ID" value="XM_001314804.1"/>
</dbReference>
<protein>
    <recommendedName>
        <fullName evidence="5">Calcium binding protein 39</fullName>
    </recommendedName>
</protein>
<dbReference type="SMR" id="A2EXJ9"/>
<dbReference type="InParanoid" id="A2EXJ9"/>
<feature type="region of interest" description="Disordered" evidence="2">
    <location>
        <begin position="1"/>
        <end position="20"/>
    </location>
</feature>
<reference evidence="3" key="2">
    <citation type="journal article" date="2007" name="Science">
        <title>Draft genome sequence of the sexually transmitted pathogen Trichomonas vaginalis.</title>
        <authorList>
            <person name="Carlton J.M."/>
            <person name="Hirt R.P."/>
            <person name="Silva J.C."/>
            <person name="Delcher A.L."/>
            <person name="Schatz M."/>
            <person name="Zhao Q."/>
            <person name="Wortman J.R."/>
            <person name="Bidwell S.L."/>
            <person name="Alsmark U.C.M."/>
            <person name="Besteiro S."/>
            <person name="Sicheritz-Ponten T."/>
            <person name="Noel C.J."/>
            <person name="Dacks J.B."/>
            <person name="Foster P.G."/>
            <person name="Simillion C."/>
            <person name="Van de Peer Y."/>
            <person name="Miranda-Saavedra D."/>
            <person name="Barton G.J."/>
            <person name="Westrop G.D."/>
            <person name="Mueller S."/>
            <person name="Dessi D."/>
            <person name="Fiori P.L."/>
            <person name="Ren Q."/>
            <person name="Paulsen I."/>
            <person name="Zhang H."/>
            <person name="Bastida-Corcuera F.D."/>
            <person name="Simoes-Barbosa A."/>
            <person name="Brown M.T."/>
            <person name="Hayes R.D."/>
            <person name="Mukherjee M."/>
            <person name="Okumura C.Y."/>
            <person name="Schneider R."/>
            <person name="Smith A.J."/>
            <person name="Vanacova S."/>
            <person name="Villalvazo M."/>
            <person name="Haas B.J."/>
            <person name="Pertea M."/>
            <person name="Feldblyum T.V."/>
            <person name="Utterback T.R."/>
            <person name="Shu C.L."/>
            <person name="Osoegawa K."/>
            <person name="de Jong P.J."/>
            <person name="Hrdy I."/>
            <person name="Horvathova L."/>
            <person name="Zubacova Z."/>
            <person name="Dolezal P."/>
            <person name="Malik S.B."/>
            <person name="Logsdon J.M. Jr."/>
            <person name="Henze K."/>
            <person name="Gupta A."/>
            <person name="Wang C.C."/>
            <person name="Dunne R.L."/>
            <person name="Upcroft J.A."/>
            <person name="Upcroft P."/>
            <person name="White O."/>
            <person name="Salzberg S.L."/>
            <person name="Tang P."/>
            <person name="Chiu C.-H."/>
            <person name="Lee Y.-S."/>
            <person name="Embley T.M."/>
            <person name="Coombs G.H."/>
            <person name="Mottram J.C."/>
            <person name="Tachezy J."/>
            <person name="Fraser-Liggett C.M."/>
            <person name="Johnson P.J."/>
        </authorList>
    </citation>
    <scope>NUCLEOTIDE SEQUENCE [LARGE SCALE GENOMIC DNA]</scope>
    <source>
        <strain evidence="3">G3</strain>
    </source>
</reference>
<gene>
    <name evidence="3" type="ORF">TVAG_260760</name>
</gene>
<dbReference type="GO" id="GO:0035556">
    <property type="term" value="P:intracellular signal transduction"/>
    <property type="evidence" value="ECO:0000318"/>
    <property type="project" value="GO_Central"/>
</dbReference>
<sequence length="350" mass="40506">MSERLVKNTKNRQEKSSKMSTWFGQMKPARIVQKAIDGLKNYMQENNTKEKKAEFLAIIDKNFGRMTDILYKRKEGDEASSRALQLVTEISHTDFVMLGLDAMPFLPVEQRKQFTIIFTGAISHQTGSEFPLAIYVQRYPETLDILLKFYDTPELAASTGEMLRLCAHHETLAKQLLQPARLDLLFTYFTVPHFDVSADSFATFRELILCSPNAEDYIKDNAQQITDRIHGTLDEKNYAACRQSLKLIGEIIMTYPSYQQFYLRNEKNLMTMMKLMSSQYKNLSMEAFHIFKLFVAIDDKPEPILKILRANSEKLKVFIKGLLDGIEDAELQREKDYLLMELAYLKPESN</sequence>
<name>A2EXJ9_TRIV3</name>
<dbReference type="STRING" id="5722.A2EXJ9"/>
<evidence type="ECO:0008006" key="5">
    <source>
        <dbReference type="Google" id="ProtNLM"/>
    </source>
</evidence>
<evidence type="ECO:0000256" key="2">
    <source>
        <dbReference type="SAM" id="MobiDB-lite"/>
    </source>
</evidence>